<reference evidence="5 6" key="1">
    <citation type="journal article" date="2020" name="Genome Biol. Evol.">
        <title>A new high-quality draft genome assembly of the Chinese cordyceps Ophiocordyceps sinensis.</title>
        <authorList>
            <person name="Shu R."/>
            <person name="Zhang J."/>
            <person name="Meng Q."/>
            <person name="Zhang H."/>
            <person name="Zhou G."/>
            <person name="Li M."/>
            <person name="Wu P."/>
            <person name="Zhao Y."/>
            <person name="Chen C."/>
            <person name="Qin Q."/>
        </authorList>
    </citation>
    <scope>NUCLEOTIDE SEQUENCE [LARGE SCALE GENOMIC DNA]</scope>
    <source>
        <strain evidence="5 6">IOZ07</strain>
    </source>
</reference>
<dbReference type="PANTHER" id="PTHR13031:SF0">
    <property type="entry name" value="RIBONUCLEASE P PROTEIN SUBUNIT P30"/>
    <property type="match status" value="1"/>
</dbReference>
<dbReference type="Gene3D" id="3.20.20.140">
    <property type="entry name" value="Metal-dependent hydrolases"/>
    <property type="match status" value="1"/>
</dbReference>
<organism evidence="5 6">
    <name type="scientific">Ophiocordyceps sinensis</name>
    <dbReference type="NCBI Taxonomy" id="72228"/>
    <lineage>
        <taxon>Eukaryota</taxon>
        <taxon>Fungi</taxon>
        <taxon>Dikarya</taxon>
        <taxon>Ascomycota</taxon>
        <taxon>Pezizomycotina</taxon>
        <taxon>Sordariomycetes</taxon>
        <taxon>Hypocreomycetidae</taxon>
        <taxon>Hypocreales</taxon>
        <taxon>Ophiocordycipitaceae</taxon>
        <taxon>Ophiocordyceps</taxon>
    </lineage>
</organism>
<dbReference type="AlphaFoldDB" id="A0A8H4LXT2"/>
<evidence type="ECO:0000256" key="1">
    <source>
        <dbReference type="ARBA" id="ARBA00004123"/>
    </source>
</evidence>
<evidence type="ECO:0000256" key="2">
    <source>
        <dbReference type="ARBA" id="ARBA00007331"/>
    </source>
</evidence>
<dbReference type="SUPFAM" id="SSF89550">
    <property type="entry name" value="PHP domain-like"/>
    <property type="match status" value="1"/>
</dbReference>
<gene>
    <name evidence="5" type="ORF">G6O67_004018</name>
</gene>
<feature type="compositionally biased region" description="Low complexity" evidence="4">
    <location>
        <begin position="361"/>
        <end position="371"/>
    </location>
</feature>
<protein>
    <recommendedName>
        <fullName evidence="7">RNase P subunit p30</fullName>
    </recommendedName>
</protein>
<dbReference type="PANTHER" id="PTHR13031">
    <property type="entry name" value="RIBONUCLEASE P SUBUNIT P30"/>
    <property type="match status" value="1"/>
</dbReference>
<accession>A0A8H4LXT2</accession>
<evidence type="ECO:0000313" key="5">
    <source>
        <dbReference type="EMBL" id="KAF4507528.1"/>
    </source>
</evidence>
<name>A0A8H4LXT2_9HYPO</name>
<dbReference type="OrthoDB" id="17948at2759"/>
<dbReference type="InterPro" id="IPR016195">
    <property type="entry name" value="Pol/histidinol_Pase-like"/>
</dbReference>
<keyword evidence="3" id="KW-0819">tRNA processing</keyword>
<comment type="caution">
    <text evidence="5">The sequence shown here is derived from an EMBL/GenBank/DDBJ whole genome shotgun (WGS) entry which is preliminary data.</text>
</comment>
<dbReference type="GO" id="GO:0008033">
    <property type="term" value="P:tRNA processing"/>
    <property type="evidence" value="ECO:0007669"/>
    <property type="project" value="UniProtKB-KW"/>
</dbReference>
<proteinExistence type="inferred from homology"/>
<evidence type="ECO:0000313" key="6">
    <source>
        <dbReference type="Proteomes" id="UP000557566"/>
    </source>
</evidence>
<evidence type="ECO:0008006" key="7">
    <source>
        <dbReference type="Google" id="ProtNLM"/>
    </source>
</evidence>
<dbReference type="Proteomes" id="UP000557566">
    <property type="component" value="Unassembled WGS sequence"/>
</dbReference>
<dbReference type="Pfam" id="PF01876">
    <property type="entry name" value="RNase_P_p30"/>
    <property type="match status" value="1"/>
</dbReference>
<dbReference type="EMBL" id="JAAVMX010000005">
    <property type="protein sequence ID" value="KAF4507528.1"/>
    <property type="molecule type" value="Genomic_DNA"/>
</dbReference>
<feature type="compositionally biased region" description="Basic and acidic residues" evidence="4">
    <location>
        <begin position="40"/>
        <end position="50"/>
    </location>
</feature>
<dbReference type="InterPro" id="IPR002738">
    <property type="entry name" value="RNase_P_p30"/>
</dbReference>
<dbReference type="GO" id="GO:0003723">
    <property type="term" value="F:RNA binding"/>
    <property type="evidence" value="ECO:0007669"/>
    <property type="project" value="TreeGrafter"/>
</dbReference>
<feature type="region of interest" description="Disordered" evidence="4">
    <location>
        <begin position="39"/>
        <end position="69"/>
    </location>
</feature>
<dbReference type="GO" id="GO:0005655">
    <property type="term" value="C:nucleolar ribonuclease P complex"/>
    <property type="evidence" value="ECO:0007669"/>
    <property type="project" value="TreeGrafter"/>
</dbReference>
<comment type="subcellular location">
    <subcellularLocation>
        <location evidence="1">Nucleus</location>
    </subcellularLocation>
</comment>
<evidence type="ECO:0000256" key="4">
    <source>
        <dbReference type="SAM" id="MobiDB-lite"/>
    </source>
</evidence>
<keyword evidence="6" id="KW-1185">Reference proteome</keyword>
<feature type="region of interest" description="Disordered" evidence="4">
    <location>
        <begin position="358"/>
        <end position="419"/>
    </location>
</feature>
<feature type="compositionally biased region" description="Basic residues" evidence="4">
    <location>
        <begin position="402"/>
        <end position="419"/>
    </location>
</feature>
<sequence>MGCATPENATSSAARLVPLIGSKKNTTEKLYFVRVTQSENKYEREREKSRQQRQVAIQSSTNGKGDPNVFDSNNYTSHFVIARPPPSRDRPATPSHPIIIITTAAAAGMLYDLNLAWSPATTPDRLLQVLSLSASLGYATVALNHTLELPLPAKLVSPFTPLLLPPPAGASPAKKLPHVLHRATLLLADPAASNYRLPALAAVYDVLAIRPLTEKAFQNACLTLDVPIISLDLAVHFPFHFRPKSCMAAVARGVRFEICYAQLLAADSRGRANFIANLSSLVRATRGRGFLISSEAQTALALRGPADVVNLLSVWGLASERGLEGFRSIPRSVVVNEGIKRNGFRGVIDVVQVAPRDGDGHAAQSASHAAGPGNPTGASATGAKAQKRKPGGDDGGQPTSKRQAKKMKLAAHSAGRGKP</sequence>
<evidence type="ECO:0000256" key="3">
    <source>
        <dbReference type="ARBA" id="ARBA00022694"/>
    </source>
</evidence>
<comment type="similarity">
    <text evidence="2">Belongs to the eukaryotic/archaeal RNase P protein component 3 family.</text>
</comment>